<name>A0ABV8RIF0_9SPHN</name>
<evidence type="ECO:0000256" key="1">
    <source>
        <dbReference type="ARBA" id="ARBA00004651"/>
    </source>
</evidence>
<dbReference type="Gene3D" id="1.10.3860.10">
    <property type="entry name" value="Sodium:dicarboxylate symporter"/>
    <property type="match status" value="1"/>
</dbReference>
<dbReference type="PANTHER" id="PTHR42865:SF7">
    <property type="entry name" value="PROTON_GLUTAMATE-ASPARTATE SYMPORTER"/>
    <property type="match status" value="1"/>
</dbReference>
<dbReference type="SUPFAM" id="SSF118215">
    <property type="entry name" value="Proton glutamate symport protein"/>
    <property type="match status" value="1"/>
</dbReference>
<evidence type="ECO:0000256" key="4">
    <source>
        <dbReference type="ARBA" id="ARBA00022692"/>
    </source>
</evidence>
<evidence type="ECO:0000313" key="8">
    <source>
        <dbReference type="EMBL" id="MFC4292255.1"/>
    </source>
</evidence>
<comment type="subcellular location">
    <subcellularLocation>
        <location evidence="1">Cell membrane</location>
        <topology evidence="1">Multi-pass membrane protein</topology>
    </subcellularLocation>
</comment>
<keyword evidence="3" id="KW-1003">Cell membrane</keyword>
<dbReference type="InterPro" id="IPR036458">
    <property type="entry name" value="Na:dicarbo_symporter_sf"/>
</dbReference>
<keyword evidence="5 7" id="KW-1133">Transmembrane helix</keyword>
<evidence type="ECO:0000313" key="9">
    <source>
        <dbReference type="Proteomes" id="UP001595887"/>
    </source>
</evidence>
<reference evidence="9" key="1">
    <citation type="journal article" date="2019" name="Int. J. Syst. Evol. Microbiol.">
        <title>The Global Catalogue of Microorganisms (GCM) 10K type strain sequencing project: providing services to taxonomists for standard genome sequencing and annotation.</title>
        <authorList>
            <consortium name="The Broad Institute Genomics Platform"/>
            <consortium name="The Broad Institute Genome Sequencing Center for Infectious Disease"/>
            <person name="Wu L."/>
            <person name="Ma J."/>
        </authorList>
    </citation>
    <scope>NUCLEOTIDE SEQUENCE [LARGE SCALE GENOMIC DNA]</scope>
    <source>
        <strain evidence="9">CECT 8531</strain>
    </source>
</reference>
<keyword evidence="2" id="KW-0813">Transport</keyword>
<feature type="transmembrane region" description="Helical" evidence="7">
    <location>
        <begin position="76"/>
        <end position="101"/>
    </location>
</feature>
<feature type="transmembrane region" description="Helical" evidence="7">
    <location>
        <begin position="218"/>
        <end position="244"/>
    </location>
</feature>
<comment type="caution">
    <text evidence="8">The sequence shown here is derived from an EMBL/GenBank/DDBJ whole genome shotgun (WGS) entry which is preliminary data.</text>
</comment>
<accession>A0ABV8RIF0</accession>
<feature type="transmembrane region" description="Helical" evidence="7">
    <location>
        <begin position="140"/>
        <end position="162"/>
    </location>
</feature>
<keyword evidence="9" id="KW-1185">Reference proteome</keyword>
<dbReference type="RefSeq" id="WP_381422792.1">
    <property type="nucleotide sequence ID" value="NZ_JBHSDH010000013.1"/>
</dbReference>
<feature type="transmembrane region" description="Helical" evidence="7">
    <location>
        <begin position="183"/>
        <end position="206"/>
    </location>
</feature>
<feature type="transmembrane region" description="Helical" evidence="7">
    <location>
        <begin position="351"/>
        <end position="375"/>
    </location>
</feature>
<dbReference type="EMBL" id="JBHSDH010000013">
    <property type="protein sequence ID" value="MFC4292255.1"/>
    <property type="molecule type" value="Genomic_DNA"/>
</dbReference>
<gene>
    <name evidence="8" type="ORF">ACFOWX_07495</name>
</gene>
<evidence type="ECO:0000256" key="6">
    <source>
        <dbReference type="ARBA" id="ARBA00023136"/>
    </source>
</evidence>
<dbReference type="Proteomes" id="UP001595887">
    <property type="component" value="Unassembled WGS sequence"/>
</dbReference>
<dbReference type="PRINTS" id="PR00173">
    <property type="entry name" value="EDTRNSPORT"/>
</dbReference>
<evidence type="ECO:0000256" key="7">
    <source>
        <dbReference type="SAM" id="Phobius"/>
    </source>
</evidence>
<evidence type="ECO:0000256" key="5">
    <source>
        <dbReference type="ARBA" id="ARBA00022989"/>
    </source>
</evidence>
<feature type="transmembrane region" description="Helical" evidence="7">
    <location>
        <begin position="43"/>
        <end position="64"/>
    </location>
</feature>
<keyword evidence="4 7" id="KW-0812">Transmembrane</keyword>
<protein>
    <submittedName>
        <fullName evidence="8">Dicarboxylate/amino acid:cation symporter</fullName>
    </submittedName>
</protein>
<dbReference type="PANTHER" id="PTHR42865">
    <property type="entry name" value="PROTON/GLUTAMATE-ASPARTATE SYMPORTER"/>
    <property type="match status" value="1"/>
</dbReference>
<sequence length="411" mass="42246">MQKALFILAALIIGLICGMLLPGGSDGVIKGAEFVGALWLNGLRMTIIPLVVSLLIVGIVQTAVMAKAGRMTFRAIATMIAILWASAAMAALFTPALLALFPLPADAAAALQSALSTAQEPGPVPSILEFFRDIVPANPVAAAANDAILPLIIFTLAFAFAVTRLPEKKRSTIADFFAAISEAMLILVQWVLALAPVGVFALALVVGARAGAQSFVGLAHYVLIVVAVGTVIYLASFLLALLGAKRSPLAFFRASIPAQAVAISTQSSLASLPAMVQGVKAMGVGERSADVVLPISVALFRATGPCMNLAVAIYVAHLMGIEITTSAMIAGIVAAAITTMGAVSLPGSVSFITSIAPINIAMGLPVEPLVLLLAIEAFPDIMRTLANVTMDMAVTGTVARFEGDLAEGETS</sequence>
<proteinExistence type="predicted"/>
<dbReference type="InterPro" id="IPR001991">
    <property type="entry name" value="Na-dicarboxylate_symporter"/>
</dbReference>
<dbReference type="Pfam" id="PF00375">
    <property type="entry name" value="SDF"/>
    <property type="match status" value="1"/>
</dbReference>
<keyword evidence="6 7" id="KW-0472">Membrane</keyword>
<organism evidence="8 9">
    <name type="scientific">Sphingorhabdus arenilitoris</name>
    <dbReference type="NCBI Taxonomy" id="1490041"/>
    <lineage>
        <taxon>Bacteria</taxon>
        <taxon>Pseudomonadati</taxon>
        <taxon>Pseudomonadota</taxon>
        <taxon>Alphaproteobacteria</taxon>
        <taxon>Sphingomonadales</taxon>
        <taxon>Sphingomonadaceae</taxon>
        <taxon>Sphingorhabdus</taxon>
    </lineage>
</organism>
<evidence type="ECO:0000256" key="2">
    <source>
        <dbReference type="ARBA" id="ARBA00022448"/>
    </source>
</evidence>
<evidence type="ECO:0000256" key="3">
    <source>
        <dbReference type="ARBA" id="ARBA00022475"/>
    </source>
</evidence>